<comment type="caution">
    <text evidence="1">The sequence shown here is derived from an EMBL/GenBank/DDBJ whole genome shotgun (WGS) entry which is preliminary data.</text>
</comment>
<protein>
    <submittedName>
        <fullName evidence="1">Uncharacterized protein</fullName>
    </submittedName>
</protein>
<name>A0A9P5UAF7_9AGAR</name>
<gene>
    <name evidence="1" type="ORF">BDP27DRAFT_1418536</name>
</gene>
<sequence>MKNRMTLAEILHAVARQEARIRETSIFSVSATELSLVRYLQKSMLELRETAVIVVSRCVLFILSRTTWSTRHQDNILPDTQTFRARISLEWPRRQLRGEIIPGGAIADLFDLELNDDHDSEKPNTDTEDVGDAYDIDAIVLLSLKSTPLGLRVPVAGVHPPTTNAFAYLRSSASPLAITEPIPHRPIGFWFRFFLHLTFCLGRDTSTPWIPAASLYGSPYPASAYPGAPVQPQAAALYARGPYIMSSWGAVVTGCIGVWHEGNPYVDCEGKRTQ</sequence>
<organism evidence="1 2">
    <name type="scientific">Rhodocollybia butyracea</name>
    <dbReference type="NCBI Taxonomy" id="206335"/>
    <lineage>
        <taxon>Eukaryota</taxon>
        <taxon>Fungi</taxon>
        <taxon>Dikarya</taxon>
        <taxon>Basidiomycota</taxon>
        <taxon>Agaricomycotina</taxon>
        <taxon>Agaricomycetes</taxon>
        <taxon>Agaricomycetidae</taxon>
        <taxon>Agaricales</taxon>
        <taxon>Marasmiineae</taxon>
        <taxon>Omphalotaceae</taxon>
        <taxon>Rhodocollybia</taxon>
    </lineage>
</organism>
<keyword evidence="2" id="KW-1185">Reference proteome</keyword>
<evidence type="ECO:0000313" key="2">
    <source>
        <dbReference type="Proteomes" id="UP000772434"/>
    </source>
</evidence>
<dbReference type="AlphaFoldDB" id="A0A9P5UAF7"/>
<proteinExistence type="predicted"/>
<evidence type="ECO:0000313" key="1">
    <source>
        <dbReference type="EMBL" id="KAF9071959.1"/>
    </source>
</evidence>
<dbReference type="Proteomes" id="UP000772434">
    <property type="component" value="Unassembled WGS sequence"/>
</dbReference>
<reference evidence="1" key="1">
    <citation type="submission" date="2020-11" db="EMBL/GenBank/DDBJ databases">
        <authorList>
            <consortium name="DOE Joint Genome Institute"/>
            <person name="Ahrendt S."/>
            <person name="Riley R."/>
            <person name="Andreopoulos W."/>
            <person name="Labutti K."/>
            <person name="Pangilinan J."/>
            <person name="Ruiz-Duenas F.J."/>
            <person name="Barrasa J.M."/>
            <person name="Sanchez-Garcia M."/>
            <person name="Camarero S."/>
            <person name="Miyauchi S."/>
            <person name="Serrano A."/>
            <person name="Linde D."/>
            <person name="Babiker R."/>
            <person name="Drula E."/>
            <person name="Ayuso-Fernandez I."/>
            <person name="Pacheco R."/>
            <person name="Padilla G."/>
            <person name="Ferreira P."/>
            <person name="Barriuso J."/>
            <person name="Kellner H."/>
            <person name="Castanera R."/>
            <person name="Alfaro M."/>
            <person name="Ramirez L."/>
            <person name="Pisabarro A.G."/>
            <person name="Kuo A."/>
            <person name="Tritt A."/>
            <person name="Lipzen A."/>
            <person name="He G."/>
            <person name="Yan M."/>
            <person name="Ng V."/>
            <person name="Cullen D."/>
            <person name="Martin F."/>
            <person name="Rosso M.-N."/>
            <person name="Henrissat B."/>
            <person name="Hibbett D."/>
            <person name="Martinez A.T."/>
            <person name="Grigoriev I.V."/>
        </authorList>
    </citation>
    <scope>NUCLEOTIDE SEQUENCE</scope>
    <source>
        <strain evidence="1">AH 40177</strain>
    </source>
</reference>
<dbReference type="EMBL" id="JADNRY010000028">
    <property type="protein sequence ID" value="KAF9071959.1"/>
    <property type="molecule type" value="Genomic_DNA"/>
</dbReference>
<accession>A0A9P5UAF7</accession>